<reference evidence="1" key="1">
    <citation type="submission" date="2014-11" db="EMBL/GenBank/DDBJ databases">
        <authorList>
            <person name="Amaro Gonzalez C."/>
        </authorList>
    </citation>
    <scope>NUCLEOTIDE SEQUENCE</scope>
</reference>
<dbReference type="EMBL" id="GBXM01055856">
    <property type="protein sequence ID" value="JAH52721.1"/>
    <property type="molecule type" value="Transcribed_RNA"/>
</dbReference>
<evidence type="ECO:0000313" key="1">
    <source>
        <dbReference type="EMBL" id="JAH52721.1"/>
    </source>
</evidence>
<sequence>MLSMNIASEGSTPNILHTRHFVNYADF</sequence>
<dbReference type="AlphaFoldDB" id="A0A0E9TGI9"/>
<name>A0A0E9TGI9_ANGAN</name>
<protein>
    <submittedName>
        <fullName evidence="1">Uncharacterized protein</fullName>
    </submittedName>
</protein>
<accession>A0A0E9TGI9</accession>
<reference evidence="1" key="2">
    <citation type="journal article" date="2015" name="Fish Shellfish Immunol.">
        <title>Early steps in the European eel (Anguilla anguilla)-Vibrio vulnificus interaction in the gills: Role of the RtxA13 toxin.</title>
        <authorList>
            <person name="Callol A."/>
            <person name="Pajuelo D."/>
            <person name="Ebbesson L."/>
            <person name="Teles M."/>
            <person name="MacKenzie S."/>
            <person name="Amaro C."/>
        </authorList>
    </citation>
    <scope>NUCLEOTIDE SEQUENCE</scope>
</reference>
<proteinExistence type="predicted"/>
<organism evidence="1">
    <name type="scientific">Anguilla anguilla</name>
    <name type="common">European freshwater eel</name>
    <name type="synonym">Muraena anguilla</name>
    <dbReference type="NCBI Taxonomy" id="7936"/>
    <lineage>
        <taxon>Eukaryota</taxon>
        <taxon>Metazoa</taxon>
        <taxon>Chordata</taxon>
        <taxon>Craniata</taxon>
        <taxon>Vertebrata</taxon>
        <taxon>Euteleostomi</taxon>
        <taxon>Actinopterygii</taxon>
        <taxon>Neopterygii</taxon>
        <taxon>Teleostei</taxon>
        <taxon>Anguilliformes</taxon>
        <taxon>Anguillidae</taxon>
        <taxon>Anguilla</taxon>
    </lineage>
</organism>